<dbReference type="PANTHER" id="PTHR35272">
    <property type="entry name" value="THIOL:DISULFIDE INTERCHANGE PROTEIN DSBC-RELATED"/>
    <property type="match status" value="1"/>
</dbReference>
<keyword evidence="4 7" id="KW-0574">Periplasm</keyword>
<evidence type="ECO:0000313" key="11">
    <source>
        <dbReference type="Proteomes" id="UP001336250"/>
    </source>
</evidence>
<dbReference type="EMBL" id="JAZIBG010000028">
    <property type="protein sequence ID" value="MEF7614764.1"/>
    <property type="molecule type" value="Genomic_DNA"/>
</dbReference>
<dbReference type="InterPro" id="IPR012336">
    <property type="entry name" value="Thioredoxin-like_fold"/>
</dbReference>
<dbReference type="Gene3D" id="3.40.30.10">
    <property type="entry name" value="Glutaredoxin"/>
    <property type="match status" value="1"/>
</dbReference>
<evidence type="ECO:0000259" key="8">
    <source>
        <dbReference type="Pfam" id="PF10411"/>
    </source>
</evidence>
<dbReference type="Proteomes" id="UP001336250">
    <property type="component" value="Unassembled WGS sequence"/>
</dbReference>
<evidence type="ECO:0000256" key="5">
    <source>
        <dbReference type="ARBA" id="ARBA00023157"/>
    </source>
</evidence>
<dbReference type="InterPro" id="IPR018950">
    <property type="entry name" value="DiS-bond_isomerase_DsbC/G_N"/>
</dbReference>
<evidence type="ECO:0000256" key="7">
    <source>
        <dbReference type="RuleBase" id="RU364038"/>
    </source>
</evidence>
<dbReference type="InterPro" id="IPR033954">
    <property type="entry name" value="DiS-bond_Isoase_DsbC/G"/>
</dbReference>
<comment type="subcellular location">
    <subcellularLocation>
        <location evidence="1 7">Periplasm</location>
    </subcellularLocation>
</comment>
<organism evidence="10 11">
    <name type="scientific">Aquincola agrisoli</name>
    <dbReference type="NCBI Taxonomy" id="3119538"/>
    <lineage>
        <taxon>Bacteria</taxon>
        <taxon>Pseudomonadati</taxon>
        <taxon>Pseudomonadota</taxon>
        <taxon>Betaproteobacteria</taxon>
        <taxon>Burkholderiales</taxon>
        <taxon>Sphaerotilaceae</taxon>
        <taxon>Aquincola</taxon>
    </lineage>
</organism>
<feature type="domain" description="Thioredoxin-like fold" evidence="9">
    <location>
        <begin position="108"/>
        <end position="230"/>
    </location>
</feature>
<evidence type="ECO:0000256" key="1">
    <source>
        <dbReference type="ARBA" id="ARBA00004418"/>
    </source>
</evidence>
<evidence type="ECO:0000256" key="4">
    <source>
        <dbReference type="ARBA" id="ARBA00022764"/>
    </source>
</evidence>
<proteinExistence type="inferred from homology"/>
<keyword evidence="6 7" id="KW-0676">Redox-active center</keyword>
<protein>
    <recommendedName>
        <fullName evidence="7">Thiol:disulfide interchange protein</fullName>
    </recommendedName>
</protein>
<evidence type="ECO:0000256" key="2">
    <source>
        <dbReference type="ARBA" id="ARBA00009813"/>
    </source>
</evidence>
<keyword evidence="11" id="KW-1185">Reference proteome</keyword>
<feature type="signal peptide" evidence="7">
    <location>
        <begin position="1"/>
        <end position="19"/>
    </location>
</feature>
<dbReference type="InterPro" id="IPR009094">
    <property type="entry name" value="DiS-bond_isomerase_DsbC/G_N_sf"/>
</dbReference>
<name>A0AAW9QH93_9BURK</name>
<dbReference type="InterPro" id="IPR036249">
    <property type="entry name" value="Thioredoxin-like_sf"/>
</dbReference>
<keyword evidence="3 7" id="KW-0732">Signal</keyword>
<keyword evidence="5" id="KW-1015">Disulfide bond</keyword>
<evidence type="ECO:0000256" key="3">
    <source>
        <dbReference type="ARBA" id="ARBA00022729"/>
    </source>
</evidence>
<dbReference type="RefSeq" id="WP_332289813.1">
    <property type="nucleotide sequence ID" value="NZ_JAZIBG010000028.1"/>
</dbReference>
<comment type="similarity">
    <text evidence="2 7">Belongs to the thioredoxin family. DsbC subfamily.</text>
</comment>
<dbReference type="AlphaFoldDB" id="A0AAW9QH93"/>
<dbReference type="SUPFAM" id="SSF54423">
    <property type="entry name" value="DsbC/DsbG N-terminal domain-like"/>
    <property type="match status" value="1"/>
</dbReference>
<evidence type="ECO:0000256" key="6">
    <source>
        <dbReference type="ARBA" id="ARBA00023284"/>
    </source>
</evidence>
<reference evidence="10 11" key="1">
    <citation type="submission" date="2024-02" db="EMBL/GenBank/DDBJ databases">
        <title>Genome sequence of Aquincola sp. MAHUQ-54.</title>
        <authorList>
            <person name="Huq M.A."/>
        </authorList>
    </citation>
    <scope>NUCLEOTIDE SEQUENCE [LARGE SCALE GENOMIC DNA]</scope>
    <source>
        <strain evidence="10 11">MAHUQ-54</strain>
    </source>
</reference>
<comment type="caution">
    <text evidence="10">The sequence shown here is derived from an EMBL/GenBank/DDBJ whole genome shotgun (WGS) entry which is preliminary data.</text>
</comment>
<feature type="domain" description="Disulphide bond isomerase DsbC/G N-terminal" evidence="8">
    <location>
        <begin position="18"/>
        <end position="84"/>
    </location>
</feature>
<accession>A0AAW9QH93</accession>
<dbReference type="PANTHER" id="PTHR35272:SF3">
    <property type="entry name" value="THIOL:DISULFIDE INTERCHANGE PROTEIN DSBC"/>
    <property type="match status" value="1"/>
</dbReference>
<evidence type="ECO:0000313" key="10">
    <source>
        <dbReference type="EMBL" id="MEF7614764.1"/>
    </source>
</evidence>
<dbReference type="InterPro" id="IPR051470">
    <property type="entry name" value="Thiol:disulfide_interchange"/>
</dbReference>
<dbReference type="CDD" id="cd03020">
    <property type="entry name" value="DsbA_DsbC_DsbG"/>
    <property type="match status" value="1"/>
</dbReference>
<dbReference type="Gene3D" id="3.10.450.70">
    <property type="entry name" value="Disulphide bond isomerase, DsbC/G, N-terminal"/>
    <property type="match status" value="1"/>
</dbReference>
<sequence length="239" mass="26134">MNRSLLAAALIAAALPLAAQEDVIRKNLAERLPQMPKIDEVTKTTIPGLYEVRMGTEVLYADESGNHVIQGSIFDTRSKTNLTDQRIQKLTAIDFASLPLKDAMVQKQGTGARKLAVFADPNCGYCKRFERDLATVKDVTIYTFLYPILGADSDAKAKAIWCSKDAQKTWRAWMIDGTSVPKQMGQCDAAAITRNVAFGQKHKLNGTPALVFQDGRRLPGAIPAAEIERQLAEATAPKS</sequence>
<gene>
    <name evidence="10" type="ORF">V4F39_12650</name>
</gene>
<dbReference type="Pfam" id="PF10411">
    <property type="entry name" value="DsbC_N"/>
    <property type="match status" value="1"/>
</dbReference>
<evidence type="ECO:0000259" key="9">
    <source>
        <dbReference type="Pfam" id="PF13098"/>
    </source>
</evidence>
<dbReference type="Pfam" id="PF13098">
    <property type="entry name" value="Thioredoxin_2"/>
    <property type="match status" value="1"/>
</dbReference>
<comment type="function">
    <text evidence="7">Required for disulfide bond formation in some periplasmic proteins. Acts by transferring its disulfide bond to other proteins and is reduced in the process.</text>
</comment>
<dbReference type="GO" id="GO:0042597">
    <property type="term" value="C:periplasmic space"/>
    <property type="evidence" value="ECO:0007669"/>
    <property type="project" value="UniProtKB-SubCell"/>
</dbReference>
<feature type="chain" id="PRO_5043102290" description="Thiol:disulfide interchange protein" evidence="7">
    <location>
        <begin position="20"/>
        <end position="239"/>
    </location>
</feature>
<dbReference type="SUPFAM" id="SSF52833">
    <property type="entry name" value="Thioredoxin-like"/>
    <property type="match status" value="1"/>
</dbReference>